<dbReference type="NCBIfam" id="NF004889">
    <property type="entry name" value="PRK06252.1"/>
    <property type="match status" value="1"/>
</dbReference>
<evidence type="ECO:0000313" key="3">
    <source>
        <dbReference type="Proteomes" id="UP000006272"/>
    </source>
</evidence>
<sequence length="352" mass="37006">MLDPLTRLRKALARQAVDRPPCICPGGMMNLVTRELMELSGHGWPAAHADPAAMAALAAAAHPAGCFENHGLPFCMTVEAEALGARVAMGDMGSEPRVTAYPLAGLDGWEDLPAFDPGSSRAGIVAEAVRRLARRDDGVPVIANLTGPLSLAGSLVEPMILYKALRRDPDRARAFIDRLSDHILAFGRTLLAAGADVVALSDPSGTGEILGPKLFAAYVLPAVNRIVRGLRQTRPQAGIIVHICGKMHTVFPLLSTIEADALSFDAVVSLKKARLHLPDTALMGNVSTFALESGRPEKVAALTRHSLTSGADIVAPACGMGNASPLANVRAMLATVRNHVPGAQDHARHPLA</sequence>
<dbReference type="PANTHER" id="PTHR47099:SF1">
    <property type="entry name" value="METHYLCOBAMIDE:COM METHYLTRANSFERASE MTBA"/>
    <property type="match status" value="1"/>
</dbReference>
<dbReference type="Gene3D" id="3.20.20.210">
    <property type="match status" value="1"/>
</dbReference>
<dbReference type="AlphaFoldDB" id="K6GS23"/>
<dbReference type="SUPFAM" id="SSF51726">
    <property type="entry name" value="UROD/MetE-like"/>
    <property type="match status" value="1"/>
</dbReference>
<proteinExistence type="predicted"/>
<name>K6GS23_9BACT</name>
<comment type="caution">
    <text evidence="2">The sequence shown here is derived from an EMBL/GenBank/DDBJ whole genome shotgun (WGS) entry which is preliminary data.</text>
</comment>
<dbReference type="PANTHER" id="PTHR47099">
    <property type="entry name" value="METHYLCOBAMIDE:COM METHYLTRANSFERASE MTBA"/>
    <property type="match status" value="1"/>
</dbReference>
<dbReference type="EMBL" id="ALAO01000116">
    <property type="protein sequence ID" value="EKO39776.1"/>
    <property type="molecule type" value="Genomic_DNA"/>
</dbReference>
<dbReference type="InterPro" id="IPR052024">
    <property type="entry name" value="Methanogen_methyltrans"/>
</dbReference>
<dbReference type="Pfam" id="PF01208">
    <property type="entry name" value="URO-D"/>
    <property type="match status" value="1"/>
</dbReference>
<accession>K6GS23</accession>
<evidence type="ECO:0000313" key="2">
    <source>
        <dbReference type="EMBL" id="EKO39776.1"/>
    </source>
</evidence>
<dbReference type="GO" id="GO:0004853">
    <property type="term" value="F:uroporphyrinogen decarboxylase activity"/>
    <property type="evidence" value="ECO:0007669"/>
    <property type="project" value="InterPro"/>
</dbReference>
<evidence type="ECO:0000259" key="1">
    <source>
        <dbReference type="Pfam" id="PF01208"/>
    </source>
</evidence>
<dbReference type="GO" id="GO:0006779">
    <property type="term" value="P:porphyrin-containing compound biosynthetic process"/>
    <property type="evidence" value="ECO:0007669"/>
    <property type="project" value="InterPro"/>
</dbReference>
<gene>
    <name evidence="2" type="ORF">B193_1515</name>
</gene>
<dbReference type="PATRIC" id="fig|1206767.3.peg.1480"/>
<reference evidence="2 3" key="1">
    <citation type="submission" date="2012-07" db="EMBL/GenBank/DDBJ databases">
        <title>Draft genome sequence of Desulfovibrio magneticus str. Maddingley MBC34 obtained from a metagenomic sequence of a methanogenic enrichment isolated from coal-seam formation water in Victoria, Australia.</title>
        <authorList>
            <person name="Greenfield P."/>
            <person name="Hendry P."/>
            <person name="Li D."/>
            <person name="Rosewarne C.P."/>
            <person name="Tran-Dinh N."/>
            <person name="Elbourne L.D.H."/>
            <person name="Paulsen I.T."/>
            <person name="Midgley D.J."/>
        </authorList>
    </citation>
    <scope>NUCLEOTIDE SEQUENCE [LARGE SCALE GENOMIC DNA]</scope>
    <source>
        <strain evidence="3">Maddingley MBC34</strain>
    </source>
</reference>
<dbReference type="InterPro" id="IPR000257">
    <property type="entry name" value="Uroporphyrinogen_deCOase"/>
</dbReference>
<protein>
    <submittedName>
        <fullName evidence="2">Uroporphyrinogen-III decarboxylase</fullName>
    </submittedName>
</protein>
<dbReference type="Proteomes" id="UP000006272">
    <property type="component" value="Unassembled WGS sequence"/>
</dbReference>
<feature type="domain" description="Uroporphyrinogen decarboxylase (URO-D)" evidence="1">
    <location>
        <begin position="6"/>
        <end position="338"/>
    </location>
</feature>
<organism evidence="2 3">
    <name type="scientific">Solidesulfovibrio magneticus str. Maddingley MBC34</name>
    <dbReference type="NCBI Taxonomy" id="1206767"/>
    <lineage>
        <taxon>Bacteria</taxon>
        <taxon>Pseudomonadati</taxon>
        <taxon>Thermodesulfobacteriota</taxon>
        <taxon>Desulfovibrionia</taxon>
        <taxon>Desulfovibrionales</taxon>
        <taxon>Desulfovibrionaceae</taxon>
        <taxon>Solidesulfovibrio</taxon>
    </lineage>
</organism>
<dbReference type="InterPro" id="IPR038071">
    <property type="entry name" value="UROD/MetE-like_sf"/>
</dbReference>